<dbReference type="GO" id="GO:0032049">
    <property type="term" value="P:cardiolipin biosynthetic process"/>
    <property type="evidence" value="ECO:0007669"/>
    <property type="project" value="UniProtKB-ARBA"/>
</dbReference>
<dbReference type="GO" id="GO:0030572">
    <property type="term" value="F:phosphatidyltransferase activity"/>
    <property type="evidence" value="ECO:0007669"/>
    <property type="project" value="UniProtKB-ARBA"/>
</dbReference>
<evidence type="ECO:0000313" key="9">
    <source>
        <dbReference type="Proteomes" id="UP000183987"/>
    </source>
</evidence>
<evidence type="ECO:0000256" key="3">
    <source>
        <dbReference type="ARBA" id="ARBA00018392"/>
    </source>
</evidence>
<evidence type="ECO:0000256" key="6">
    <source>
        <dbReference type="SAM" id="Phobius"/>
    </source>
</evidence>
<evidence type="ECO:0000256" key="4">
    <source>
        <dbReference type="ARBA" id="ARBA00022525"/>
    </source>
</evidence>
<protein>
    <recommendedName>
        <fullName evidence="3">Phospholipase D</fullName>
    </recommendedName>
    <alternativeName>
        <fullName evidence="5">Choline phosphatase</fullName>
    </alternativeName>
</protein>
<dbReference type="Pfam" id="PF13091">
    <property type="entry name" value="PLDc_2"/>
    <property type="match status" value="2"/>
</dbReference>
<keyword evidence="6" id="KW-0472">Membrane</keyword>
<comment type="subcellular location">
    <subcellularLocation>
        <location evidence="2">Secreted</location>
    </subcellularLocation>
</comment>
<dbReference type="Proteomes" id="UP000183987">
    <property type="component" value="Unassembled WGS sequence"/>
</dbReference>
<evidence type="ECO:0000259" key="7">
    <source>
        <dbReference type="PROSITE" id="PS50035"/>
    </source>
</evidence>
<dbReference type="Gene3D" id="3.30.870.10">
    <property type="entry name" value="Endonuclease Chain A"/>
    <property type="match status" value="2"/>
</dbReference>
<name>A0A1M4YFY3_LOKAT</name>
<dbReference type="InterPro" id="IPR025202">
    <property type="entry name" value="PLD-like_dom"/>
</dbReference>
<evidence type="ECO:0000256" key="5">
    <source>
        <dbReference type="ARBA" id="ARBA00029594"/>
    </source>
</evidence>
<accession>A0A1M4YFY3</accession>
<evidence type="ECO:0000256" key="1">
    <source>
        <dbReference type="ARBA" id="ARBA00003145"/>
    </source>
</evidence>
<dbReference type="PROSITE" id="PS50035">
    <property type="entry name" value="PLD"/>
    <property type="match status" value="2"/>
</dbReference>
<comment type="function">
    <text evidence="1">Could be a virulence factor.</text>
</comment>
<dbReference type="OrthoDB" id="9762009at2"/>
<feature type="domain" description="PLD phosphodiesterase" evidence="7">
    <location>
        <begin position="195"/>
        <end position="222"/>
    </location>
</feature>
<keyword evidence="4" id="KW-0964">Secreted</keyword>
<dbReference type="RefSeq" id="WP_072856787.1">
    <property type="nucleotide sequence ID" value="NZ_FQUE01000003.1"/>
</dbReference>
<proteinExistence type="predicted"/>
<dbReference type="EMBL" id="FQUE01000003">
    <property type="protein sequence ID" value="SHF04675.1"/>
    <property type="molecule type" value="Genomic_DNA"/>
</dbReference>
<keyword evidence="6" id="KW-0812">Transmembrane</keyword>
<dbReference type="PANTHER" id="PTHR21248:SF22">
    <property type="entry name" value="PHOSPHOLIPASE D"/>
    <property type="match status" value="1"/>
</dbReference>
<organism evidence="8 9">
    <name type="scientific">Loktanella atrilutea</name>
    <dbReference type="NCBI Taxonomy" id="366533"/>
    <lineage>
        <taxon>Bacteria</taxon>
        <taxon>Pseudomonadati</taxon>
        <taxon>Pseudomonadota</taxon>
        <taxon>Alphaproteobacteria</taxon>
        <taxon>Rhodobacterales</taxon>
        <taxon>Roseobacteraceae</taxon>
        <taxon>Loktanella</taxon>
    </lineage>
</organism>
<dbReference type="SUPFAM" id="SSF56024">
    <property type="entry name" value="Phospholipase D/nuclease"/>
    <property type="match status" value="2"/>
</dbReference>
<evidence type="ECO:0000313" key="8">
    <source>
        <dbReference type="EMBL" id="SHF04675.1"/>
    </source>
</evidence>
<dbReference type="GO" id="GO:0005576">
    <property type="term" value="C:extracellular region"/>
    <property type="evidence" value="ECO:0007669"/>
    <property type="project" value="UniProtKB-SubCell"/>
</dbReference>
<evidence type="ECO:0000256" key="2">
    <source>
        <dbReference type="ARBA" id="ARBA00004613"/>
    </source>
</evidence>
<reference evidence="9" key="1">
    <citation type="submission" date="2016-11" db="EMBL/GenBank/DDBJ databases">
        <authorList>
            <person name="Varghese N."/>
            <person name="Submissions S."/>
        </authorList>
    </citation>
    <scope>NUCLEOTIDE SEQUENCE [LARGE SCALE GENOMIC DNA]</scope>
    <source>
        <strain evidence="9">DSM 29326</strain>
    </source>
</reference>
<gene>
    <name evidence="8" type="ORF">SAMN05444339_103109</name>
</gene>
<dbReference type="InterPro" id="IPR001736">
    <property type="entry name" value="PLipase_D/transphosphatidylase"/>
</dbReference>
<dbReference type="SMART" id="SM00155">
    <property type="entry name" value="PLDc"/>
    <property type="match status" value="2"/>
</dbReference>
<feature type="transmembrane region" description="Helical" evidence="6">
    <location>
        <begin position="6"/>
        <end position="25"/>
    </location>
</feature>
<feature type="domain" description="PLD phosphodiesterase" evidence="7">
    <location>
        <begin position="367"/>
        <end position="393"/>
    </location>
</feature>
<keyword evidence="6" id="KW-1133">Transmembrane helix</keyword>
<dbReference type="PANTHER" id="PTHR21248">
    <property type="entry name" value="CARDIOLIPIN SYNTHASE"/>
    <property type="match status" value="1"/>
</dbReference>
<dbReference type="AlphaFoldDB" id="A0A1M4YFY3"/>
<keyword evidence="9" id="KW-1185">Reference proteome</keyword>
<feature type="transmembrane region" description="Helical" evidence="6">
    <location>
        <begin position="37"/>
        <end position="57"/>
    </location>
</feature>
<dbReference type="STRING" id="366533.SAMN05444339_103109"/>
<sequence>MSWLTTHGEIVLISFLVLAAAAYLLQQRRSPQSTAAWLLFLIVAPYFAIPIFIGLGVRKRASGPGALTLRETTDGQPINDIDEILRSYRLPGALPGHDFTLLDRPDTAKAALFDLVQGAQTRIDALFYIVANDAIGRAFVAAMTERAQNGVKVRLVIDRLGTLFPPRRALRALQEAGGEVHFFSPLVQPPMRGHLNLRNHRKILVVDNVKVFGGGMNVGEEYLGTGEDVWADLAFTLTGPAVGSFDDVFASDWDGTGGEAIPVAPFPSRGAGTTVAQVAPSGPDLKHDGLHDVLVNAIHRANRRIWIATPYFLPTDTLAEALSIAGRRGVDVKLMMPRRSNQRIADFARGAYMRELQRAKCSVLLYQPGMLHAKAGIIDDAAYVGSVNFDVRSMLLNFEDALILHDADSVGRLADWFTGKTAECETGIGDAHALRRISEGLFRIGAPML</sequence>